<reference evidence="3" key="1">
    <citation type="submission" date="2021-11" db="EMBL/GenBank/DDBJ databases">
        <authorList>
            <person name="Rodrigo-Torres L."/>
            <person name="Arahal R. D."/>
            <person name="Lucena T."/>
        </authorList>
    </citation>
    <scope>NUCLEOTIDE SEQUENCE</scope>
    <source>
        <strain evidence="3">CECT 7929</strain>
    </source>
</reference>
<keyword evidence="1" id="KW-0812">Transmembrane</keyword>
<dbReference type="Proteomes" id="UP000838672">
    <property type="component" value="Unassembled WGS sequence"/>
</dbReference>
<evidence type="ECO:0000313" key="4">
    <source>
        <dbReference type="Proteomes" id="UP000838672"/>
    </source>
</evidence>
<gene>
    <name evidence="3" type="ORF">VST7929_01364</name>
</gene>
<dbReference type="InterPro" id="IPR039447">
    <property type="entry name" value="UreH-like_TM_dom"/>
</dbReference>
<feature type="domain" description="Urease accessory protein UreH-like transmembrane" evidence="2">
    <location>
        <begin position="9"/>
        <end position="215"/>
    </location>
</feature>
<accession>A0ABM8ZT51</accession>
<evidence type="ECO:0000256" key="1">
    <source>
        <dbReference type="SAM" id="Phobius"/>
    </source>
</evidence>
<comment type="caution">
    <text evidence="3">The sequence shown here is derived from an EMBL/GenBank/DDBJ whole genome shotgun (WGS) entry which is preliminary data.</text>
</comment>
<keyword evidence="4" id="KW-1185">Reference proteome</keyword>
<proteinExistence type="predicted"/>
<dbReference type="PANTHER" id="PTHR42208:SF1">
    <property type="entry name" value="HEAVY METAL TRANSPORTER"/>
    <property type="match status" value="1"/>
</dbReference>
<dbReference type="RefSeq" id="WP_237465937.1">
    <property type="nucleotide sequence ID" value="NZ_CAKLDI010000001.1"/>
</dbReference>
<feature type="transmembrane region" description="Helical" evidence="1">
    <location>
        <begin position="205"/>
        <end position="222"/>
    </location>
</feature>
<evidence type="ECO:0000313" key="3">
    <source>
        <dbReference type="EMBL" id="CAH0533494.1"/>
    </source>
</evidence>
<dbReference type="EMBL" id="CAKLDI010000001">
    <property type="protein sequence ID" value="CAH0533494.1"/>
    <property type="molecule type" value="Genomic_DNA"/>
</dbReference>
<protein>
    <recommendedName>
        <fullName evidence="2">Urease accessory protein UreH-like transmembrane domain-containing protein</fullName>
    </recommendedName>
</protein>
<name>A0ABM8ZT51_9VIBR</name>
<feature type="transmembrane region" description="Helical" evidence="1">
    <location>
        <begin position="137"/>
        <end position="158"/>
    </location>
</feature>
<feature type="transmembrane region" description="Helical" evidence="1">
    <location>
        <begin position="170"/>
        <end position="193"/>
    </location>
</feature>
<sequence length="226" mass="24806">MIAEYLFPAFLIGLMATPHCVSMCGAIGGCVSQSVNQQYTGPFYSYMLLFNLGRILSYAIAGILIATLLGSIGTLTEPLRGLLWLRLLAALILLGMALHMAGLSRWILWLEQLGKPLWRRVQPHTQGLLPIQNHRNALLLGMLWGWLPCGMVYSTLSFSAASGSAVTGGLAMFLFGLGTIPALIFVASSAKLIATLREMHWLKRIISYFLALYAIFLGYKIITQLI</sequence>
<evidence type="ECO:0000259" key="2">
    <source>
        <dbReference type="Pfam" id="PF13386"/>
    </source>
</evidence>
<organism evidence="3 4">
    <name type="scientific">Vibrio stylophorae</name>
    <dbReference type="NCBI Taxonomy" id="659351"/>
    <lineage>
        <taxon>Bacteria</taxon>
        <taxon>Pseudomonadati</taxon>
        <taxon>Pseudomonadota</taxon>
        <taxon>Gammaproteobacteria</taxon>
        <taxon>Vibrionales</taxon>
        <taxon>Vibrionaceae</taxon>
        <taxon>Vibrio</taxon>
    </lineage>
</organism>
<dbReference type="Pfam" id="PF13386">
    <property type="entry name" value="DsbD_2"/>
    <property type="match status" value="1"/>
</dbReference>
<feature type="transmembrane region" description="Helical" evidence="1">
    <location>
        <begin position="56"/>
        <end position="75"/>
    </location>
</feature>
<feature type="transmembrane region" description="Helical" evidence="1">
    <location>
        <begin position="87"/>
        <end position="108"/>
    </location>
</feature>
<keyword evidence="1" id="KW-0472">Membrane</keyword>
<keyword evidence="1" id="KW-1133">Transmembrane helix</keyword>
<dbReference type="PANTHER" id="PTHR42208">
    <property type="entry name" value="HEAVY METAL TRANSPORTER-RELATED"/>
    <property type="match status" value="1"/>
</dbReference>